<sequence length="571" mass="62780">MEMEQQASDIFTRVEHPGRCRDLLETLCAQGDAQLLCIYQEEQPLPVLLMEVSPDEELVLDLTSAPGVADMLEKMPESFVLTGRAGGTLLQTAPLRPRQRLEVAGRVQIACDWPQWLEVLHRRSTFRAELNARMEVLVTVKAENSDRLFGGRLLDLSLGGCRLELQAAGGAAELQAEHVLERIELQFPNGQKVNLNGVVRHAQISGDWQSVRFGCGFGELSAELERRLWFYVREIEREGARTAVGGDASLAPSALFVRPEQSKAVDSGPRPHGLDYATPMARRLARVAVYLNGQLLQLQQGGEVDPVLLSRHSEFLLNLLDEDRESMLFASHCLVDDSPLVQHSIAVATRLADLIAARNAPRDLVKAVVACALVHDLGKALLPPALLRVERMSAEQRSEFATHVGMLRARMGSCKWIPEPVIRGIVEGINERLDGSGYPLALKGEQLGELARVAAVVDVVDAMSRARPDRPGQAVSGIYRYLIGREAQLDSQWCSRYIRHFGIIPIGALVRFAEGALGWVQRLDTQGRIAQVQLTDQATLLGATLSEPLTGTELGKLGKVEGIIVPEARWA</sequence>
<dbReference type="SUPFAM" id="SSF141371">
    <property type="entry name" value="PilZ domain-like"/>
    <property type="match status" value="1"/>
</dbReference>
<evidence type="ECO:0000313" key="3">
    <source>
        <dbReference type="Proteomes" id="UP000243063"/>
    </source>
</evidence>
<gene>
    <name evidence="2" type="ORF">SAMN05216580_0723</name>
</gene>
<dbReference type="GO" id="GO:0035438">
    <property type="term" value="F:cyclic-di-GMP binding"/>
    <property type="evidence" value="ECO:0007669"/>
    <property type="project" value="InterPro"/>
</dbReference>
<dbReference type="STRING" id="1245526.SAMN05216580_0723"/>
<name>A0A1H2EN67_9GAMM</name>
<reference evidence="3" key="1">
    <citation type="submission" date="2016-10" db="EMBL/GenBank/DDBJ databases">
        <authorList>
            <person name="Varghese N."/>
            <person name="Submissions S."/>
        </authorList>
    </citation>
    <scope>NUCLEOTIDE SEQUENCE [LARGE SCALE GENOMIC DNA]</scope>
    <source>
        <strain evidence="3">CCTCC 2012022</strain>
    </source>
</reference>
<dbReference type="SUPFAM" id="SSF109604">
    <property type="entry name" value="HD-domain/PDEase-like"/>
    <property type="match status" value="1"/>
</dbReference>
<dbReference type="Pfam" id="PF07238">
    <property type="entry name" value="PilZ"/>
    <property type="match status" value="1"/>
</dbReference>
<keyword evidence="3" id="KW-1185">Reference proteome</keyword>
<dbReference type="Pfam" id="PF13487">
    <property type="entry name" value="HD_5"/>
    <property type="match status" value="1"/>
</dbReference>
<dbReference type="InterPro" id="IPR052020">
    <property type="entry name" value="Cyclic_di-GMP/3'3'-cGAMP_PDE"/>
</dbReference>
<evidence type="ECO:0000313" key="2">
    <source>
        <dbReference type="EMBL" id="SDT96494.1"/>
    </source>
</evidence>
<organism evidence="2 3">
    <name type="scientific">Geopseudomonas guangdongensis</name>
    <dbReference type="NCBI Taxonomy" id="1245526"/>
    <lineage>
        <taxon>Bacteria</taxon>
        <taxon>Pseudomonadati</taxon>
        <taxon>Pseudomonadota</taxon>
        <taxon>Gammaproteobacteria</taxon>
        <taxon>Pseudomonadales</taxon>
        <taxon>Pseudomonadaceae</taxon>
        <taxon>Geopseudomonas</taxon>
    </lineage>
</organism>
<proteinExistence type="predicted"/>
<evidence type="ECO:0000259" key="1">
    <source>
        <dbReference type="PROSITE" id="PS51832"/>
    </source>
</evidence>
<dbReference type="AlphaFoldDB" id="A0A1H2EN67"/>
<dbReference type="Gene3D" id="1.10.3210.10">
    <property type="entry name" value="Hypothetical protein af1432"/>
    <property type="match status" value="1"/>
</dbReference>
<dbReference type="EMBL" id="LT629780">
    <property type="protein sequence ID" value="SDT96494.1"/>
    <property type="molecule type" value="Genomic_DNA"/>
</dbReference>
<dbReference type="CDD" id="cd00077">
    <property type="entry name" value="HDc"/>
    <property type="match status" value="1"/>
</dbReference>
<dbReference type="PANTHER" id="PTHR45228">
    <property type="entry name" value="CYCLIC DI-GMP PHOSPHODIESTERASE TM_0186-RELATED"/>
    <property type="match status" value="1"/>
</dbReference>
<protein>
    <submittedName>
        <fullName evidence="2">HD domain-containing protein</fullName>
    </submittedName>
</protein>
<dbReference type="GO" id="GO:0008081">
    <property type="term" value="F:phosphoric diester hydrolase activity"/>
    <property type="evidence" value="ECO:0007669"/>
    <property type="project" value="UniProtKB-ARBA"/>
</dbReference>
<dbReference type="InterPro" id="IPR003607">
    <property type="entry name" value="HD/PDEase_dom"/>
</dbReference>
<dbReference type="SMART" id="SM00471">
    <property type="entry name" value="HDc"/>
    <property type="match status" value="1"/>
</dbReference>
<dbReference type="PROSITE" id="PS51832">
    <property type="entry name" value="HD_GYP"/>
    <property type="match status" value="1"/>
</dbReference>
<dbReference type="InterPro" id="IPR009875">
    <property type="entry name" value="PilZ_domain"/>
</dbReference>
<feature type="domain" description="HD-GYP" evidence="1">
    <location>
        <begin position="318"/>
        <end position="514"/>
    </location>
</feature>
<accession>A0A1H2EN67</accession>
<dbReference type="InterPro" id="IPR037522">
    <property type="entry name" value="HD_GYP_dom"/>
</dbReference>
<dbReference type="Gene3D" id="2.40.10.220">
    <property type="entry name" value="predicted glycosyltransferase like domains"/>
    <property type="match status" value="1"/>
</dbReference>
<dbReference type="RefSeq" id="WP_231975267.1">
    <property type="nucleotide sequence ID" value="NZ_LT629780.1"/>
</dbReference>
<dbReference type="Proteomes" id="UP000243063">
    <property type="component" value="Chromosome I"/>
</dbReference>